<dbReference type="AlphaFoldDB" id="Q0JMP6"/>
<feature type="compositionally biased region" description="Basic and acidic residues" evidence="1">
    <location>
        <begin position="172"/>
        <end position="181"/>
    </location>
</feature>
<feature type="compositionally biased region" description="Pro residues" evidence="1">
    <location>
        <begin position="44"/>
        <end position="54"/>
    </location>
</feature>
<dbReference type="KEGG" id="dosa:Os01g0373500"/>
<sequence length="181" mass="20655">LILLSRSSWSPIRHGQQPHQPPPHGGGGHRQHRPPRPPRRAQLLPPPLRPPGAPPLRLGGLHALPPARLLRRLRRRQVGRRARPAPPRLDRLPPDAAQHHRHRPLVLVHDRQRQRQQQVQALRRAAGEDGLGGVPHCQQRRHRREPTAHRGAPVAVGAQPRQARPPPRCRRARQELVRRRP</sequence>
<dbReference type="Proteomes" id="UP000000763">
    <property type="component" value="Chromosome 1"/>
</dbReference>
<reference evidence="3" key="2">
    <citation type="journal article" date="2008" name="Nucleic Acids Res.">
        <title>The rice annotation project database (RAP-DB): 2008 update.</title>
        <authorList>
            <consortium name="The rice annotation project (RAP)"/>
        </authorList>
    </citation>
    <scope>GENOME REANNOTATION</scope>
    <source>
        <strain evidence="3">cv. Nipponbare</strain>
    </source>
</reference>
<name>Q0JMP6_ORYSJ</name>
<evidence type="ECO:0000313" key="2">
    <source>
        <dbReference type="EMBL" id="BAF04982.1"/>
    </source>
</evidence>
<evidence type="ECO:0000256" key="1">
    <source>
        <dbReference type="SAM" id="MobiDB-lite"/>
    </source>
</evidence>
<evidence type="ECO:0000313" key="3">
    <source>
        <dbReference type="Proteomes" id="UP000000763"/>
    </source>
</evidence>
<gene>
    <name evidence="2" type="ordered locus">Os01g0373500</name>
</gene>
<feature type="non-terminal residue" evidence="2">
    <location>
        <position position="1"/>
    </location>
</feature>
<organism evidence="2 3">
    <name type="scientific">Oryza sativa subsp. japonica</name>
    <name type="common">Rice</name>
    <dbReference type="NCBI Taxonomy" id="39947"/>
    <lineage>
        <taxon>Eukaryota</taxon>
        <taxon>Viridiplantae</taxon>
        <taxon>Streptophyta</taxon>
        <taxon>Embryophyta</taxon>
        <taxon>Tracheophyta</taxon>
        <taxon>Spermatophyta</taxon>
        <taxon>Magnoliopsida</taxon>
        <taxon>Liliopsida</taxon>
        <taxon>Poales</taxon>
        <taxon>Poaceae</taxon>
        <taxon>BOP clade</taxon>
        <taxon>Oryzoideae</taxon>
        <taxon>Oryzeae</taxon>
        <taxon>Oryzinae</taxon>
        <taxon>Oryza</taxon>
        <taxon>Oryza sativa</taxon>
    </lineage>
</organism>
<feature type="region of interest" description="Disordered" evidence="1">
    <location>
        <begin position="1"/>
        <end position="181"/>
    </location>
</feature>
<proteinExistence type="predicted"/>
<reference evidence="2 3" key="1">
    <citation type="journal article" date="2005" name="Nature">
        <title>The map-based sequence of the rice genome.</title>
        <authorList>
            <consortium name="International rice genome sequencing project (IRGSP)"/>
            <person name="Matsumoto T."/>
            <person name="Wu J."/>
            <person name="Kanamori H."/>
            <person name="Katayose Y."/>
            <person name="Fujisawa M."/>
            <person name="Namiki N."/>
            <person name="Mizuno H."/>
            <person name="Yamamoto K."/>
            <person name="Antonio B.A."/>
            <person name="Baba T."/>
            <person name="Sakata K."/>
            <person name="Nagamura Y."/>
            <person name="Aoki H."/>
            <person name="Arikawa K."/>
            <person name="Arita K."/>
            <person name="Bito T."/>
            <person name="Chiden Y."/>
            <person name="Fujitsuka N."/>
            <person name="Fukunaka R."/>
            <person name="Hamada M."/>
            <person name="Harada C."/>
            <person name="Hayashi A."/>
            <person name="Hijishita S."/>
            <person name="Honda M."/>
            <person name="Hosokawa S."/>
            <person name="Ichikawa Y."/>
            <person name="Idonuma A."/>
            <person name="Iijima M."/>
            <person name="Ikeda M."/>
            <person name="Ikeno M."/>
            <person name="Ito K."/>
            <person name="Ito S."/>
            <person name="Ito T."/>
            <person name="Ito Y."/>
            <person name="Ito Y."/>
            <person name="Iwabuchi A."/>
            <person name="Kamiya K."/>
            <person name="Karasawa W."/>
            <person name="Kurita K."/>
            <person name="Katagiri S."/>
            <person name="Kikuta A."/>
            <person name="Kobayashi H."/>
            <person name="Kobayashi N."/>
            <person name="Machita K."/>
            <person name="Maehara T."/>
            <person name="Masukawa M."/>
            <person name="Mizubayashi T."/>
            <person name="Mukai Y."/>
            <person name="Nagasaki H."/>
            <person name="Nagata Y."/>
            <person name="Naito S."/>
            <person name="Nakashima M."/>
            <person name="Nakama Y."/>
            <person name="Nakamichi Y."/>
            <person name="Nakamura M."/>
            <person name="Meguro A."/>
            <person name="Negishi M."/>
            <person name="Ohta I."/>
            <person name="Ohta T."/>
            <person name="Okamoto M."/>
            <person name="Ono N."/>
            <person name="Saji S."/>
            <person name="Sakaguchi M."/>
            <person name="Sakai K."/>
            <person name="Shibata M."/>
            <person name="Shimokawa T."/>
            <person name="Song J."/>
            <person name="Takazaki Y."/>
            <person name="Terasawa K."/>
            <person name="Tsugane M."/>
            <person name="Tsuji K."/>
            <person name="Ueda S."/>
            <person name="Waki K."/>
            <person name="Yamagata H."/>
            <person name="Yamamoto M."/>
            <person name="Yamamoto S."/>
            <person name="Yamane H."/>
            <person name="Yoshiki S."/>
            <person name="Yoshihara R."/>
            <person name="Yukawa K."/>
            <person name="Zhong H."/>
            <person name="Yano M."/>
            <person name="Yuan Q."/>
            <person name="Ouyang S."/>
            <person name="Liu J."/>
            <person name="Jones K.M."/>
            <person name="Gansberger K."/>
            <person name="Moffat K."/>
            <person name="Hill J."/>
            <person name="Bera J."/>
            <person name="Fadrosh D."/>
            <person name="Jin S."/>
            <person name="Johri S."/>
            <person name="Kim M."/>
            <person name="Overton L."/>
            <person name="Reardon M."/>
            <person name="Tsitrin T."/>
            <person name="Vuong H."/>
            <person name="Weaver B."/>
            <person name="Ciecko A."/>
            <person name="Tallon L."/>
            <person name="Jackson J."/>
            <person name="Pai G."/>
            <person name="Aken S.V."/>
            <person name="Utterback T."/>
            <person name="Reidmuller S."/>
            <person name="Feldblyum T."/>
            <person name="Hsiao J."/>
            <person name="Zismann V."/>
            <person name="Iobst S."/>
            <person name="de Vazeille A.R."/>
            <person name="Buell C.R."/>
            <person name="Ying K."/>
            <person name="Li Y."/>
            <person name="Lu T."/>
            <person name="Huang Y."/>
            <person name="Zhao Q."/>
            <person name="Feng Q."/>
            <person name="Zhang L."/>
            <person name="Zhu J."/>
            <person name="Weng Q."/>
            <person name="Mu J."/>
            <person name="Lu Y."/>
            <person name="Fan D."/>
            <person name="Liu Y."/>
            <person name="Guan J."/>
            <person name="Zhang Y."/>
            <person name="Yu S."/>
            <person name="Liu X."/>
            <person name="Zhang Y."/>
            <person name="Hong G."/>
            <person name="Han B."/>
            <person name="Choisne N."/>
            <person name="Demange N."/>
            <person name="Orjeda G."/>
            <person name="Samain S."/>
            <person name="Cattolico L."/>
            <person name="Pelletier E."/>
            <person name="Couloux A."/>
            <person name="Segurens B."/>
            <person name="Wincker P."/>
            <person name="D'Hont A."/>
            <person name="Scarpelli C."/>
            <person name="Weissenbach J."/>
            <person name="Salanoubat M."/>
            <person name="Quetier F."/>
            <person name="Yu Y."/>
            <person name="Kim H.R."/>
            <person name="Rambo T."/>
            <person name="Currie J."/>
            <person name="Collura K."/>
            <person name="Luo M."/>
            <person name="Yang T."/>
            <person name="Ammiraju J.S.S."/>
            <person name="Engler F."/>
            <person name="Soderlund C."/>
            <person name="Wing R.A."/>
            <person name="Palmer L.E."/>
            <person name="de la Bastide M."/>
            <person name="Spiegel L."/>
            <person name="Nascimento L."/>
            <person name="Zutavern T."/>
            <person name="O'Shaughnessy A."/>
            <person name="Dike S."/>
            <person name="Dedhia N."/>
            <person name="Preston R."/>
            <person name="Balija V."/>
            <person name="McCombie W.R."/>
            <person name="Chow T."/>
            <person name="Chen H."/>
            <person name="Chung M."/>
            <person name="Chen C."/>
            <person name="Shaw J."/>
            <person name="Wu H."/>
            <person name="Hsiao K."/>
            <person name="Chao Y."/>
            <person name="Chu M."/>
            <person name="Cheng C."/>
            <person name="Hour A."/>
            <person name="Lee P."/>
            <person name="Lin S."/>
            <person name="Lin Y."/>
            <person name="Liou J."/>
            <person name="Liu S."/>
            <person name="Hsing Y."/>
            <person name="Raghuvanshi S."/>
            <person name="Mohanty A."/>
            <person name="Bharti A.K."/>
            <person name="Gaur A."/>
            <person name="Gupta V."/>
            <person name="Kumar D."/>
            <person name="Ravi V."/>
            <person name="Vij S."/>
            <person name="Kapur A."/>
            <person name="Khurana P."/>
            <person name="Khurana P."/>
            <person name="Khurana J.P."/>
            <person name="Tyagi A.K."/>
            <person name="Gaikwad K."/>
            <person name="Singh A."/>
            <person name="Dalal V."/>
            <person name="Srivastava S."/>
            <person name="Dixit A."/>
            <person name="Pal A.K."/>
            <person name="Ghazi I.A."/>
            <person name="Yadav M."/>
            <person name="Pandit A."/>
            <person name="Bhargava A."/>
            <person name="Sureshbabu K."/>
            <person name="Batra K."/>
            <person name="Sharma T.R."/>
            <person name="Mohapatra T."/>
            <person name="Singh N.K."/>
            <person name="Messing J."/>
            <person name="Nelson A.B."/>
            <person name="Fuks G."/>
            <person name="Kavchok S."/>
            <person name="Keizer G."/>
            <person name="Linton E."/>
            <person name="Llaca V."/>
            <person name="Song R."/>
            <person name="Tanyolac B."/>
            <person name="Young S."/>
            <person name="Ho-Il K."/>
            <person name="Hahn J.H."/>
            <person name="Sangsakoo G."/>
            <person name="Vanavichit A."/>
            <person name="de Mattos Luiz.A.T."/>
            <person name="Zimmer P.D."/>
            <person name="Malone G."/>
            <person name="Dellagostin O."/>
            <person name="de Oliveira A.C."/>
            <person name="Bevan M."/>
            <person name="Bancroft I."/>
            <person name="Minx P."/>
            <person name="Cordum H."/>
            <person name="Wilson R."/>
            <person name="Cheng Z."/>
            <person name="Jin W."/>
            <person name="Jiang J."/>
            <person name="Leong S.A."/>
            <person name="Iwama H."/>
            <person name="Gojobori T."/>
            <person name="Itoh T."/>
            <person name="Niimura Y."/>
            <person name="Fujii Y."/>
            <person name="Habara T."/>
            <person name="Sakai H."/>
            <person name="Sato Y."/>
            <person name="Wilson G."/>
            <person name="Kumar K."/>
            <person name="McCouch S."/>
            <person name="Juretic N."/>
            <person name="Hoen D."/>
            <person name="Wright S."/>
            <person name="Bruskiewich R."/>
            <person name="Bureau T."/>
            <person name="Miyao A."/>
            <person name="Hirochika H."/>
            <person name="Nishikawa T."/>
            <person name="Kadowaki K."/>
            <person name="Sugiura M."/>
            <person name="Burr B."/>
            <person name="Sasaki T."/>
        </authorList>
    </citation>
    <scope>NUCLEOTIDE SEQUENCE [LARGE SCALE GENOMIC DNA]</scope>
    <source>
        <strain evidence="3">cv. Nipponbare</strain>
    </source>
</reference>
<feature type="compositionally biased region" description="Basic residues" evidence="1">
    <location>
        <begin position="27"/>
        <end position="39"/>
    </location>
</feature>
<feature type="compositionally biased region" description="Basic residues" evidence="1">
    <location>
        <begin position="69"/>
        <end position="83"/>
    </location>
</feature>
<feature type="compositionally biased region" description="Low complexity" evidence="1">
    <location>
        <begin position="115"/>
        <end position="124"/>
    </location>
</feature>
<feature type="compositionally biased region" description="Polar residues" evidence="1">
    <location>
        <begin position="1"/>
        <end position="10"/>
    </location>
</feature>
<accession>Q0JMP6</accession>
<dbReference type="EMBL" id="AP008207">
    <property type="protein sequence ID" value="BAF04982.1"/>
    <property type="molecule type" value="Genomic_DNA"/>
</dbReference>
<feature type="compositionally biased region" description="Low complexity" evidence="1">
    <location>
        <begin position="55"/>
        <end position="68"/>
    </location>
</feature>
<protein>
    <submittedName>
        <fullName evidence="2">Os01g0373500 protein</fullName>
    </submittedName>
</protein>